<keyword evidence="3" id="KW-0732">Signal</keyword>
<dbReference type="Proteomes" id="UP000189857">
    <property type="component" value="Unassembled WGS sequence"/>
</dbReference>
<dbReference type="InterPro" id="IPR011047">
    <property type="entry name" value="Quinoprotein_ADH-like_sf"/>
</dbReference>
<evidence type="ECO:0000313" key="6">
    <source>
        <dbReference type="EMBL" id="SJZ51141.1"/>
    </source>
</evidence>
<keyword evidence="7" id="KW-1185">Reference proteome</keyword>
<dbReference type="PANTHER" id="PTHR43155:SF2">
    <property type="entry name" value="CYCLIC DI-GMP PHOSPHODIESTERASE PA4108"/>
    <property type="match status" value="1"/>
</dbReference>
<reference evidence="6 7" key="1">
    <citation type="submission" date="2017-02" db="EMBL/GenBank/DDBJ databases">
        <authorList>
            <person name="Peterson S.W."/>
        </authorList>
    </citation>
    <scope>NUCLEOTIDE SEQUENCE [LARGE SCALE GENOMIC DNA]</scope>
    <source>
        <strain evidence="6 7">ATCC 17233</strain>
    </source>
</reference>
<dbReference type="InterPro" id="IPR037522">
    <property type="entry name" value="HD_GYP_dom"/>
</dbReference>
<feature type="chain" id="PRO_5010529088" evidence="3">
    <location>
        <begin position="25"/>
        <end position="1038"/>
    </location>
</feature>
<feature type="domain" description="HD-GYP" evidence="5">
    <location>
        <begin position="840"/>
        <end position="1035"/>
    </location>
</feature>
<organism evidence="6 7">
    <name type="scientific">Eubacterium ruminantium</name>
    <dbReference type="NCBI Taxonomy" id="42322"/>
    <lineage>
        <taxon>Bacteria</taxon>
        <taxon>Bacillati</taxon>
        <taxon>Bacillota</taxon>
        <taxon>Clostridia</taxon>
        <taxon>Eubacteriales</taxon>
        <taxon>Eubacteriaceae</taxon>
        <taxon>Eubacterium</taxon>
    </lineage>
</organism>
<feature type="signal peptide" evidence="3">
    <location>
        <begin position="1"/>
        <end position="24"/>
    </location>
</feature>
<keyword evidence="2" id="KW-0472">Membrane</keyword>
<keyword evidence="2" id="KW-0812">Transmembrane</keyword>
<dbReference type="PANTHER" id="PTHR43155">
    <property type="entry name" value="CYCLIC DI-GMP PHOSPHODIESTERASE PA4108-RELATED"/>
    <property type="match status" value="1"/>
</dbReference>
<dbReference type="PROSITE" id="PS51831">
    <property type="entry name" value="HD"/>
    <property type="match status" value="1"/>
</dbReference>
<evidence type="ECO:0000256" key="3">
    <source>
        <dbReference type="SAM" id="SignalP"/>
    </source>
</evidence>
<dbReference type="CDD" id="cd00077">
    <property type="entry name" value="HDc"/>
    <property type="match status" value="1"/>
</dbReference>
<dbReference type="RefSeq" id="WP_159444071.1">
    <property type="nucleotide sequence ID" value="NZ_FMTO01000005.1"/>
</dbReference>
<keyword evidence="2" id="KW-1133">Transmembrane helix</keyword>
<dbReference type="Gene3D" id="2.130.10.10">
    <property type="entry name" value="YVTN repeat-like/Quinoprotein amine dehydrogenase"/>
    <property type="match status" value="4"/>
</dbReference>
<dbReference type="EMBL" id="FUXA01000005">
    <property type="protein sequence ID" value="SJZ51141.1"/>
    <property type="molecule type" value="Genomic_DNA"/>
</dbReference>
<dbReference type="AlphaFoldDB" id="A0A1T4L995"/>
<dbReference type="SUPFAM" id="SSF109604">
    <property type="entry name" value="HD-domain/PDEase-like"/>
    <property type="match status" value="1"/>
</dbReference>
<evidence type="ECO:0000259" key="4">
    <source>
        <dbReference type="PROSITE" id="PS51831"/>
    </source>
</evidence>
<feature type="compositionally biased region" description="Basic and acidic residues" evidence="1">
    <location>
        <begin position="64"/>
        <end position="80"/>
    </location>
</feature>
<protein>
    <submittedName>
        <fullName evidence="6">Energy-coupling factor transport system substrate-specific component</fullName>
    </submittedName>
</protein>
<dbReference type="InterPro" id="IPR003607">
    <property type="entry name" value="HD/PDEase_dom"/>
</dbReference>
<dbReference type="PROSITE" id="PS51832">
    <property type="entry name" value="HD_GYP"/>
    <property type="match status" value="1"/>
</dbReference>
<dbReference type="InterPro" id="IPR006674">
    <property type="entry name" value="HD_domain"/>
</dbReference>
<dbReference type="SUPFAM" id="SSF50998">
    <property type="entry name" value="Quinoprotein alcohol dehydrogenase-like"/>
    <property type="match status" value="1"/>
</dbReference>
<accession>A0A1T4L995</accession>
<name>A0A1T4L995_9FIRM</name>
<gene>
    <name evidence="6" type="ORF">SAMN02745110_00738</name>
</gene>
<evidence type="ECO:0000313" key="7">
    <source>
        <dbReference type="Proteomes" id="UP000189857"/>
    </source>
</evidence>
<feature type="domain" description="HD" evidence="4">
    <location>
        <begin position="862"/>
        <end position="984"/>
    </location>
</feature>
<dbReference type="SUPFAM" id="SSF63829">
    <property type="entry name" value="Calcium-dependent phosphotriesterase"/>
    <property type="match status" value="1"/>
</dbReference>
<dbReference type="SUPFAM" id="SSF101898">
    <property type="entry name" value="NHL repeat"/>
    <property type="match status" value="1"/>
</dbReference>
<dbReference type="SMART" id="SM00471">
    <property type="entry name" value="HDc"/>
    <property type="match status" value="1"/>
</dbReference>
<evidence type="ECO:0000259" key="5">
    <source>
        <dbReference type="PROSITE" id="PS51832"/>
    </source>
</evidence>
<evidence type="ECO:0000256" key="2">
    <source>
        <dbReference type="SAM" id="Phobius"/>
    </source>
</evidence>
<proteinExistence type="predicted"/>
<dbReference type="Pfam" id="PF13487">
    <property type="entry name" value="HD_5"/>
    <property type="match status" value="1"/>
</dbReference>
<evidence type="ECO:0000256" key="1">
    <source>
        <dbReference type="SAM" id="MobiDB-lite"/>
    </source>
</evidence>
<dbReference type="InterPro" id="IPR015943">
    <property type="entry name" value="WD40/YVTN_repeat-like_dom_sf"/>
</dbReference>
<dbReference type="Gene3D" id="1.10.3210.10">
    <property type="entry name" value="Hypothetical protein af1432"/>
    <property type="match status" value="1"/>
</dbReference>
<sequence length="1038" mass="115590">MNNKTGYLVTLFFLMFSFWPQVSAKKETEASYSVPYIEENITYNDSDDVNESTFAGFNFDADDDSKNKDGDESATKEGSESKNNIDPTGNGDGFAAILYNNSNGLPTSEANAIAETPDGFIWIGGYSGLTRYDGNNFSRIDSSTGIDSVVSLYVDSKERLWIGTNENGVALMERGEVSFFDSGDELRSLSVRSIAEDNDGNIYIATTSGLAMINQSLELKALSFEELNSEYIVEIVCGKDGIIYGITNDGDVFGVKGSQLVYYFNDDNFKYNNLYCICPHDAKSGYLYLGTEKSEIVLVDLNDNMKIVKEYSVDPHIKVNKIDENNDHIWVCADNGVGLILSNGKYITINNLPMTSSIDDMISDYEGNLWFVSSRQGVMKIVPNIFVDINERAGLEDMVVNTTCVKDDLLYAGTDRGLVIIDKDNKRIENDLTKKLDSVRIRCIMVDSKETMWISTYSDFGLVAYDKSENIVSYTEKDGLPSMKVRSTIESDDGRIYVATTGGVCTILNGEVRNSYGTERGLNNTEILSVCQGDDGSIYFGSDGDGIYKVNATNTFRISRKDGLKSDVILKIKKDEKRGLYWIITSNSIAYLKDDVVTTIDKFPYSNNFDIFADDSDNLWILGSSGIYVVKAEQMIANGDIDYIFYDSNCGLPFIATANSYSCIQDDGTLYIAGNKGICKVNIKEHSDDFSDIRLSVPFVEADGKVIYPENDGIFVIPSNTKRLLIHGFAFTYTLKNPKINYEMMGIDQPGGITLYKKDLVPPSYTNLQGGEYTFKISIIGNGNTAGKELIVKIRKEKTITEKSWFKVLVVLSCAVVLGLIVGLYIRRKTKRLMKEQKKNQKFIDEMVEALARCVDVKDKYTNGHSFRVAQYTTMFAERMGYSEKELVDIHRIALLHDIGKISIPIDILNKPGKLTDEEFAVMKSHAAKGYEILKDITVMPNLALGAGYHHERYDGKGYPKGLKSDEIPMIAQIIAVADCLDAMTSTRPYRKGMPLEKAISIITEVSGTQLNPDVVNVFLQLVEEGAFDDLRVPKEGQ</sequence>
<dbReference type="Pfam" id="PF07494">
    <property type="entry name" value="Reg_prop"/>
    <property type="match status" value="2"/>
</dbReference>
<feature type="region of interest" description="Disordered" evidence="1">
    <location>
        <begin position="57"/>
        <end position="88"/>
    </location>
</feature>
<feature type="transmembrane region" description="Helical" evidence="2">
    <location>
        <begin position="805"/>
        <end position="826"/>
    </location>
</feature>
<dbReference type="InterPro" id="IPR011110">
    <property type="entry name" value="Reg_prop"/>
</dbReference>